<reference evidence="2" key="1">
    <citation type="submission" date="2023-06" db="EMBL/GenBank/DDBJ databases">
        <title>Genome-scale phylogeny and comparative genomics of the fungal order Sordariales.</title>
        <authorList>
            <consortium name="Lawrence Berkeley National Laboratory"/>
            <person name="Hensen N."/>
            <person name="Bonometti L."/>
            <person name="Westerberg I."/>
            <person name="Brannstrom I.O."/>
            <person name="Guillou S."/>
            <person name="Cros-Aarteil S."/>
            <person name="Calhoun S."/>
            <person name="Haridas S."/>
            <person name="Kuo A."/>
            <person name="Mondo S."/>
            <person name="Pangilinan J."/>
            <person name="Riley R."/>
            <person name="Labutti K."/>
            <person name="Andreopoulos B."/>
            <person name="Lipzen A."/>
            <person name="Chen C."/>
            <person name="Yanf M."/>
            <person name="Daum C."/>
            <person name="Ng V."/>
            <person name="Clum A."/>
            <person name="Steindorff A."/>
            <person name="Ohm R."/>
            <person name="Martin F."/>
            <person name="Silar P."/>
            <person name="Natvig D."/>
            <person name="Lalanne C."/>
            <person name="Gautier V."/>
            <person name="Ament-Velasquez S.L."/>
            <person name="Kruys A."/>
            <person name="Hutchinson M.I."/>
            <person name="Powell A.J."/>
            <person name="Barry K."/>
            <person name="Miller A.N."/>
            <person name="Grigoriev I.V."/>
            <person name="Debuchy R."/>
            <person name="Gladieux P."/>
            <person name="Thoren M.H."/>
            <person name="Johannesson H."/>
        </authorList>
    </citation>
    <scope>NUCLEOTIDE SEQUENCE</scope>
    <source>
        <strain evidence="2">CBS 540.89</strain>
    </source>
</reference>
<evidence type="ECO:0000313" key="2">
    <source>
        <dbReference type="EMBL" id="KAK0735426.1"/>
    </source>
</evidence>
<feature type="region of interest" description="Disordered" evidence="1">
    <location>
        <begin position="30"/>
        <end position="89"/>
    </location>
</feature>
<evidence type="ECO:0000313" key="3">
    <source>
        <dbReference type="Proteomes" id="UP001172159"/>
    </source>
</evidence>
<accession>A0AA40EFA1</accession>
<comment type="caution">
    <text evidence="2">The sequence shown here is derived from an EMBL/GenBank/DDBJ whole genome shotgun (WGS) entry which is preliminary data.</text>
</comment>
<dbReference type="Proteomes" id="UP001172159">
    <property type="component" value="Unassembled WGS sequence"/>
</dbReference>
<gene>
    <name evidence="2" type="ORF">B0T21DRAFT_348916</name>
</gene>
<evidence type="ECO:0000256" key="1">
    <source>
        <dbReference type="SAM" id="MobiDB-lite"/>
    </source>
</evidence>
<keyword evidence="3" id="KW-1185">Reference proteome</keyword>
<feature type="compositionally biased region" description="Basic and acidic residues" evidence="1">
    <location>
        <begin position="38"/>
        <end position="49"/>
    </location>
</feature>
<organism evidence="2 3">
    <name type="scientific">Apiosordaria backusii</name>
    <dbReference type="NCBI Taxonomy" id="314023"/>
    <lineage>
        <taxon>Eukaryota</taxon>
        <taxon>Fungi</taxon>
        <taxon>Dikarya</taxon>
        <taxon>Ascomycota</taxon>
        <taxon>Pezizomycotina</taxon>
        <taxon>Sordariomycetes</taxon>
        <taxon>Sordariomycetidae</taxon>
        <taxon>Sordariales</taxon>
        <taxon>Lasiosphaeriaceae</taxon>
        <taxon>Apiosordaria</taxon>
    </lineage>
</organism>
<feature type="compositionally biased region" description="Polar residues" evidence="1">
    <location>
        <begin position="73"/>
        <end position="88"/>
    </location>
</feature>
<protein>
    <submittedName>
        <fullName evidence="2">Uncharacterized protein</fullName>
    </submittedName>
</protein>
<name>A0AA40EFA1_9PEZI</name>
<dbReference type="EMBL" id="JAUKTV010000007">
    <property type="protein sequence ID" value="KAK0735426.1"/>
    <property type="molecule type" value="Genomic_DNA"/>
</dbReference>
<sequence length="150" mass="16259">MTEDWTVTLESCNAKSKVPLVRTAGRLNLTHTTYPPSRRREFAVEETTRGKAGQGKGQEDADDASGRAVSDHPIQSQLPLTGRLSSKPTALPTLQPVKKWQRHSKWTVSVVAGVRQPIGHCGFETAELPSAVLAPEVLNDSFSELSTVGI</sequence>
<dbReference type="AlphaFoldDB" id="A0AA40EFA1"/>
<proteinExistence type="predicted"/>